<feature type="transmembrane region" description="Helical" evidence="1">
    <location>
        <begin position="253"/>
        <end position="276"/>
    </location>
</feature>
<proteinExistence type="predicted"/>
<dbReference type="RefSeq" id="WP_139624146.1">
    <property type="nucleotide sequence ID" value="NZ_VDMP01000026.1"/>
</dbReference>
<feature type="transmembrane region" description="Helical" evidence="1">
    <location>
        <begin position="188"/>
        <end position="209"/>
    </location>
</feature>
<organism evidence="2 3">
    <name type="scientific">Nocardioides albidus</name>
    <dbReference type="NCBI Taxonomy" id="1517589"/>
    <lineage>
        <taxon>Bacteria</taxon>
        <taxon>Bacillati</taxon>
        <taxon>Actinomycetota</taxon>
        <taxon>Actinomycetes</taxon>
        <taxon>Propionibacteriales</taxon>
        <taxon>Nocardioidaceae</taxon>
        <taxon>Nocardioides</taxon>
    </lineage>
</organism>
<dbReference type="Proteomes" id="UP000313231">
    <property type="component" value="Unassembled WGS sequence"/>
</dbReference>
<dbReference type="AlphaFoldDB" id="A0A5C4VQU1"/>
<feature type="transmembrane region" description="Helical" evidence="1">
    <location>
        <begin position="426"/>
        <end position="443"/>
    </location>
</feature>
<keyword evidence="1" id="KW-0472">Membrane</keyword>
<feature type="transmembrane region" description="Helical" evidence="1">
    <location>
        <begin position="386"/>
        <end position="406"/>
    </location>
</feature>
<evidence type="ECO:0000313" key="2">
    <source>
        <dbReference type="EMBL" id="TNM37599.1"/>
    </source>
</evidence>
<feature type="transmembrane region" description="Helical" evidence="1">
    <location>
        <begin position="327"/>
        <end position="348"/>
    </location>
</feature>
<evidence type="ECO:0000256" key="1">
    <source>
        <dbReference type="SAM" id="Phobius"/>
    </source>
</evidence>
<name>A0A5C4VQU1_9ACTN</name>
<feature type="transmembrane region" description="Helical" evidence="1">
    <location>
        <begin position="158"/>
        <end position="176"/>
    </location>
</feature>
<keyword evidence="1" id="KW-1133">Transmembrane helix</keyword>
<keyword evidence="1" id="KW-0812">Transmembrane</keyword>
<evidence type="ECO:0000313" key="3">
    <source>
        <dbReference type="Proteomes" id="UP000313231"/>
    </source>
</evidence>
<evidence type="ECO:0008006" key="4">
    <source>
        <dbReference type="Google" id="ProtNLM"/>
    </source>
</evidence>
<feature type="transmembrane region" description="Helical" evidence="1">
    <location>
        <begin position="106"/>
        <end position="126"/>
    </location>
</feature>
<feature type="transmembrane region" description="Helical" evidence="1">
    <location>
        <begin position="288"/>
        <end position="307"/>
    </location>
</feature>
<feature type="transmembrane region" description="Helical" evidence="1">
    <location>
        <begin position="25"/>
        <end position="45"/>
    </location>
</feature>
<sequence>MTPLSGTVEAHGIGGQADLPISLELAVSGAVAALVVSFTVLVVAWRRPRYDGGAHPGRPAPAWLDAVTGSAAFRIGLRVAGMILALYTVLAAVLGENSLTNPFFGIFYVWWWVGLVFASALLGPVWRAISPVRTVNAAIARLAGGDPAEGLLRYPDRLGLWPAALGLFAFVWLELASTHPTELGSVRLWCAVYVGAMLIGGAVFGNRFYERADPFEVYSSLIARLSPWARVDGRLMVRSPLANLATIPPSPGLVGVVAVLFGSTAFDSFAESSFWVRTYQNASVSKFLLDNVALLVFCLAAGLLFGIGSALTPSRAGVPRRELPRHYAHSIVPIVLGYIVAHYLTLFIDVGPQTLARASDPLGKGWDMLGTASVEPSYWFSYHPEILATVKVLAVVIGHVVAAVAAHDRALSLLPKRDQVTGQLPLLAVMVGFTAGGLFLLFSS</sequence>
<feature type="transmembrane region" description="Helical" evidence="1">
    <location>
        <begin position="75"/>
        <end position="94"/>
    </location>
</feature>
<protein>
    <recommendedName>
        <fullName evidence="4">Fenitrothion hydrolase</fullName>
    </recommendedName>
</protein>
<keyword evidence="3" id="KW-1185">Reference proteome</keyword>
<comment type="caution">
    <text evidence="2">The sequence shown here is derived from an EMBL/GenBank/DDBJ whole genome shotgun (WGS) entry which is preliminary data.</text>
</comment>
<dbReference type="OrthoDB" id="8168962at2"/>
<gene>
    <name evidence="2" type="ORF">FHP29_17540</name>
</gene>
<accession>A0A5C4VQU1</accession>
<dbReference type="EMBL" id="VDMP01000026">
    <property type="protein sequence ID" value="TNM37599.1"/>
    <property type="molecule type" value="Genomic_DNA"/>
</dbReference>
<reference evidence="2 3" key="1">
    <citation type="journal article" date="2016" name="Int. J. Syst. Evol. Microbiol.">
        <title>Nocardioides albidus sp. nov., an actinobacterium isolated from garden soil.</title>
        <authorList>
            <person name="Singh H."/>
            <person name="Du J."/>
            <person name="Trinh H."/>
            <person name="Won K."/>
            <person name="Yang J.E."/>
            <person name="Yin C."/>
            <person name="Kook M."/>
            <person name="Yi T.H."/>
        </authorList>
    </citation>
    <scope>NUCLEOTIDE SEQUENCE [LARGE SCALE GENOMIC DNA]</scope>
    <source>
        <strain evidence="2 3">CCTCC AB 2015297</strain>
    </source>
</reference>